<dbReference type="PANTHER" id="PTHR30026:SF20">
    <property type="entry name" value="OUTER MEMBRANE PROTEIN TOLC"/>
    <property type="match status" value="1"/>
</dbReference>
<evidence type="ECO:0000256" key="5">
    <source>
        <dbReference type="ARBA" id="ARBA00022692"/>
    </source>
</evidence>
<comment type="similarity">
    <text evidence="2">Belongs to the outer membrane factor (OMF) (TC 1.B.17) family.</text>
</comment>
<evidence type="ECO:0000256" key="2">
    <source>
        <dbReference type="ARBA" id="ARBA00007613"/>
    </source>
</evidence>
<dbReference type="AlphaFoldDB" id="A0A971M525"/>
<dbReference type="GO" id="GO:0015562">
    <property type="term" value="F:efflux transmembrane transporter activity"/>
    <property type="evidence" value="ECO:0007669"/>
    <property type="project" value="InterPro"/>
</dbReference>
<keyword evidence="8" id="KW-0175">Coiled coil</keyword>
<dbReference type="GO" id="GO:0009279">
    <property type="term" value="C:cell outer membrane"/>
    <property type="evidence" value="ECO:0007669"/>
    <property type="project" value="UniProtKB-SubCell"/>
</dbReference>
<evidence type="ECO:0000256" key="4">
    <source>
        <dbReference type="ARBA" id="ARBA00022452"/>
    </source>
</evidence>
<keyword evidence="7" id="KW-0998">Cell outer membrane</keyword>
<keyword evidence="4" id="KW-1134">Transmembrane beta strand</keyword>
<dbReference type="EMBL" id="JAAYEE010000185">
    <property type="protein sequence ID" value="NLW35940.1"/>
    <property type="molecule type" value="Genomic_DNA"/>
</dbReference>
<evidence type="ECO:0000313" key="10">
    <source>
        <dbReference type="Proteomes" id="UP000777265"/>
    </source>
</evidence>
<organism evidence="9 10">
    <name type="scientific">Syntrophorhabdus aromaticivorans</name>
    <dbReference type="NCBI Taxonomy" id="328301"/>
    <lineage>
        <taxon>Bacteria</taxon>
        <taxon>Pseudomonadati</taxon>
        <taxon>Thermodesulfobacteriota</taxon>
        <taxon>Syntrophorhabdia</taxon>
        <taxon>Syntrophorhabdales</taxon>
        <taxon>Syntrophorhabdaceae</taxon>
        <taxon>Syntrophorhabdus</taxon>
    </lineage>
</organism>
<dbReference type="Gene3D" id="1.20.1600.10">
    <property type="entry name" value="Outer membrane efflux proteins (OEP)"/>
    <property type="match status" value="1"/>
</dbReference>
<sequence>MAAQVLDYDEVTDKALRHAHDIRMSQLDINISRSALKSAYSLYYPTISARWNTEYVKDLTDGTAQVNAVGNTVFVQNTLYQSAFMFVGNYNLFDFGVTQKKVFIADRDVHEKKNIHKQSVRDIKLKVLDTYSNLLACYEELETKKELLKLSKELSLTKERLFAAGTISRIDMVDEALKTVKIVDDIDNLAARLKSLLGDLSFLTGEEYGADAVKVNRFRGHEEDLQDTFNPENTPESRIYDLEIEKKEAELQMLQRGLLPQLALYSSYVWYGSHPSELDTSAQSVRSRNFSVGLSITVPLFEGFKTPAEIEKVRLEMERLTVEKERKLAELSNRYAKLREAGKAYVQSVANQQNMLMQVEEKLDMAQRLADQKAIEWADFLNQKMELLNQKLEFAKTMTAKSATIRELRILSLSEAGD</sequence>
<feature type="coiled-coil region" evidence="8">
    <location>
        <begin position="310"/>
        <end position="398"/>
    </location>
</feature>
<dbReference type="Pfam" id="PF02321">
    <property type="entry name" value="OEP"/>
    <property type="match status" value="2"/>
</dbReference>
<keyword evidence="3" id="KW-0813">Transport</keyword>
<evidence type="ECO:0000256" key="8">
    <source>
        <dbReference type="SAM" id="Coils"/>
    </source>
</evidence>
<comment type="caution">
    <text evidence="9">The sequence shown here is derived from an EMBL/GenBank/DDBJ whole genome shotgun (WGS) entry which is preliminary data.</text>
</comment>
<dbReference type="PANTHER" id="PTHR30026">
    <property type="entry name" value="OUTER MEMBRANE PROTEIN TOLC"/>
    <property type="match status" value="1"/>
</dbReference>
<evidence type="ECO:0000256" key="1">
    <source>
        <dbReference type="ARBA" id="ARBA00004442"/>
    </source>
</evidence>
<keyword evidence="5" id="KW-0812">Transmembrane</keyword>
<evidence type="ECO:0000256" key="7">
    <source>
        <dbReference type="ARBA" id="ARBA00023237"/>
    </source>
</evidence>
<comment type="subcellular location">
    <subcellularLocation>
        <location evidence="1">Cell outer membrane</location>
    </subcellularLocation>
</comment>
<evidence type="ECO:0000256" key="6">
    <source>
        <dbReference type="ARBA" id="ARBA00023136"/>
    </source>
</evidence>
<dbReference type="GO" id="GO:1990281">
    <property type="term" value="C:efflux pump complex"/>
    <property type="evidence" value="ECO:0007669"/>
    <property type="project" value="TreeGrafter"/>
</dbReference>
<proteinExistence type="inferred from homology"/>
<reference evidence="9" key="2">
    <citation type="submission" date="2020-01" db="EMBL/GenBank/DDBJ databases">
        <authorList>
            <person name="Campanaro S."/>
        </authorList>
    </citation>
    <scope>NUCLEOTIDE SEQUENCE</scope>
    <source>
        <strain evidence="9">AS06rmzACSIP_7</strain>
    </source>
</reference>
<gene>
    <name evidence="9" type="ORF">GXY80_10740</name>
</gene>
<keyword evidence="6" id="KW-0472">Membrane</keyword>
<dbReference type="InterPro" id="IPR051906">
    <property type="entry name" value="TolC-like"/>
</dbReference>
<evidence type="ECO:0000256" key="3">
    <source>
        <dbReference type="ARBA" id="ARBA00022448"/>
    </source>
</evidence>
<dbReference type="GO" id="GO:0015288">
    <property type="term" value="F:porin activity"/>
    <property type="evidence" value="ECO:0007669"/>
    <property type="project" value="TreeGrafter"/>
</dbReference>
<dbReference type="Proteomes" id="UP000777265">
    <property type="component" value="Unassembled WGS sequence"/>
</dbReference>
<dbReference type="InterPro" id="IPR003423">
    <property type="entry name" value="OMP_efflux"/>
</dbReference>
<dbReference type="SUPFAM" id="SSF56954">
    <property type="entry name" value="Outer membrane efflux proteins (OEP)"/>
    <property type="match status" value="1"/>
</dbReference>
<reference evidence="9" key="1">
    <citation type="journal article" date="2020" name="Biotechnol. Biofuels">
        <title>New insights from the biogas microbiome by comprehensive genome-resolved metagenomics of nearly 1600 species originating from multiple anaerobic digesters.</title>
        <authorList>
            <person name="Campanaro S."/>
            <person name="Treu L."/>
            <person name="Rodriguez-R L.M."/>
            <person name="Kovalovszki A."/>
            <person name="Ziels R.M."/>
            <person name="Maus I."/>
            <person name="Zhu X."/>
            <person name="Kougias P.G."/>
            <person name="Basile A."/>
            <person name="Luo G."/>
            <person name="Schluter A."/>
            <person name="Konstantinidis K.T."/>
            <person name="Angelidaki I."/>
        </authorList>
    </citation>
    <scope>NUCLEOTIDE SEQUENCE</scope>
    <source>
        <strain evidence="9">AS06rmzACSIP_7</strain>
    </source>
</reference>
<protein>
    <submittedName>
        <fullName evidence="9">TolC family protein</fullName>
    </submittedName>
</protein>
<accession>A0A971M525</accession>
<name>A0A971M525_9BACT</name>
<evidence type="ECO:0000313" key="9">
    <source>
        <dbReference type="EMBL" id="NLW35940.1"/>
    </source>
</evidence>